<evidence type="ECO:0000313" key="1">
    <source>
        <dbReference type="EMBL" id="ODH12852.1"/>
    </source>
</evidence>
<organism evidence="1 2">
    <name type="scientific">Paracoccidioides brasiliensis</name>
    <dbReference type="NCBI Taxonomy" id="121759"/>
    <lineage>
        <taxon>Eukaryota</taxon>
        <taxon>Fungi</taxon>
        <taxon>Dikarya</taxon>
        <taxon>Ascomycota</taxon>
        <taxon>Pezizomycotina</taxon>
        <taxon>Eurotiomycetes</taxon>
        <taxon>Eurotiomycetidae</taxon>
        <taxon>Onygenales</taxon>
        <taxon>Ajellomycetaceae</taxon>
        <taxon>Paracoccidioides</taxon>
    </lineage>
</organism>
<name>A0A1D2J3I2_PARBR</name>
<dbReference type="VEuPathDB" id="FungiDB:PADG_06209"/>
<dbReference type="AlphaFoldDB" id="A0A1D2J3I2"/>
<dbReference type="VEuPathDB" id="FungiDB:PABG_06944"/>
<dbReference type="Proteomes" id="UP000242814">
    <property type="component" value="Unassembled WGS sequence"/>
</dbReference>
<reference evidence="1 2" key="1">
    <citation type="submission" date="2016-06" db="EMBL/GenBank/DDBJ databases">
        <authorList>
            <person name="Kjaerup R.B."/>
            <person name="Dalgaard T.S."/>
            <person name="Juul-Madsen H.R."/>
        </authorList>
    </citation>
    <scope>NUCLEOTIDE SEQUENCE [LARGE SCALE GENOMIC DNA]</scope>
    <source>
        <strain evidence="1 2">Pb300</strain>
    </source>
</reference>
<comment type="caution">
    <text evidence="1">The sequence shown here is derived from an EMBL/GenBank/DDBJ whole genome shotgun (WGS) entry which is preliminary data.</text>
</comment>
<protein>
    <submittedName>
        <fullName evidence="1">Uncharacterized protein</fullName>
    </submittedName>
</protein>
<gene>
    <name evidence="1" type="ORF">ACO22_07846</name>
</gene>
<proteinExistence type="predicted"/>
<sequence>MSDSGATVAWIEQSLVKAGDFVQHIPGLNQGVKIVMFSGSGGAGPHSGFGAAGYKACHSTQPAMARTNNVEDVWVNTPGEYSFQSCVQRISGAITPNLHQGNHRCHRKTAREATKEDPTTGSSNELPPSCDRHLEAPVLHCNGCLRRPLVTSLAETQDNSAIHVSKM</sequence>
<dbReference type="EMBL" id="LZYO01000707">
    <property type="protein sequence ID" value="ODH12852.1"/>
    <property type="molecule type" value="Genomic_DNA"/>
</dbReference>
<evidence type="ECO:0000313" key="2">
    <source>
        <dbReference type="Proteomes" id="UP000242814"/>
    </source>
</evidence>
<accession>A0A1D2J3I2</accession>